<dbReference type="Proteomes" id="UP000193335">
    <property type="component" value="Unassembled WGS sequence"/>
</dbReference>
<evidence type="ECO:0000313" key="2">
    <source>
        <dbReference type="Proteomes" id="UP000193335"/>
    </source>
</evidence>
<name>A0A1Y2JQ04_BRAJP</name>
<proteinExistence type="predicted"/>
<protein>
    <submittedName>
        <fullName evidence="1">Uncharacterized protein</fullName>
    </submittedName>
</protein>
<gene>
    <name evidence="1" type="ORF">BSZ19_18345</name>
</gene>
<dbReference type="AlphaFoldDB" id="A0A1Y2JQ04"/>
<sequence>MLPSPEFHETQLASATTTPRADNCSDNIFFDAMDSRQPVERLGYFERFSGAQQTVNLADGSPRIVEYFEDRFIQRSEGASRHRRHSKTRCSCRELPPGNREAPHLGRAQDSIQCGQVIHFAPLRGTYPTFTLTAVAMMM</sequence>
<organism evidence="1 2">
    <name type="scientific">Bradyrhizobium japonicum</name>
    <dbReference type="NCBI Taxonomy" id="375"/>
    <lineage>
        <taxon>Bacteria</taxon>
        <taxon>Pseudomonadati</taxon>
        <taxon>Pseudomonadota</taxon>
        <taxon>Alphaproteobacteria</taxon>
        <taxon>Hyphomicrobiales</taxon>
        <taxon>Nitrobacteraceae</taxon>
        <taxon>Bradyrhizobium</taxon>
    </lineage>
</organism>
<dbReference type="EMBL" id="NAFL01000248">
    <property type="protein sequence ID" value="OSJ32518.1"/>
    <property type="molecule type" value="Genomic_DNA"/>
</dbReference>
<evidence type="ECO:0000313" key="1">
    <source>
        <dbReference type="EMBL" id="OSJ32518.1"/>
    </source>
</evidence>
<reference evidence="1 2" key="1">
    <citation type="submission" date="2017-03" db="EMBL/GenBank/DDBJ databases">
        <title>Whole genome sequences of fourteen strains of Bradyrhizobium canariense and one strain of Bradyrhizobium japonicum isolated from Lupinus (Papilionoideae: Genisteae) species in Algeria.</title>
        <authorList>
            <person name="Crovadore J."/>
            <person name="Chekireb D."/>
            <person name="Brachmann A."/>
            <person name="Chablais R."/>
            <person name="Cochard B."/>
            <person name="Lefort F."/>
        </authorList>
    </citation>
    <scope>NUCLEOTIDE SEQUENCE [LARGE SCALE GENOMIC DNA]</scope>
    <source>
        <strain evidence="1 2">UBMA197</strain>
    </source>
</reference>
<comment type="caution">
    <text evidence="1">The sequence shown here is derived from an EMBL/GenBank/DDBJ whole genome shotgun (WGS) entry which is preliminary data.</text>
</comment>
<accession>A0A1Y2JQ04</accession>